<organism evidence="1">
    <name type="scientific">Tanacetum cinerariifolium</name>
    <name type="common">Dalmatian daisy</name>
    <name type="synonym">Chrysanthemum cinerariifolium</name>
    <dbReference type="NCBI Taxonomy" id="118510"/>
    <lineage>
        <taxon>Eukaryota</taxon>
        <taxon>Viridiplantae</taxon>
        <taxon>Streptophyta</taxon>
        <taxon>Embryophyta</taxon>
        <taxon>Tracheophyta</taxon>
        <taxon>Spermatophyta</taxon>
        <taxon>Magnoliopsida</taxon>
        <taxon>eudicotyledons</taxon>
        <taxon>Gunneridae</taxon>
        <taxon>Pentapetalae</taxon>
        <taxon>asterids</taxon>
        <taxon>campanulids</taxon>
        <taxon>Asterales</taxon>
        <taxon>Asteraceae</taxon>
        <taxon>Asteroideae</taxon>
        <taxon>Anthemideae</taxon>
        <taxon>Anthemidinae</taxon>
        <taxon>Tanacetum</taxon>
    </lineage>
</organism>
<proteinExistence type="predicted"/>
<evidence type="ECO:0000313" key="1">
    <source>
        <dbReference type="EMBL" id="GFD17887.1"/>
    </source>
</evidence>
<gene>
    <name evidence="1" type="ORF">Tci_889856</name>
</gene>
<accession>A0A699U643</accession>
<reference evidence="1" key="1">
    <citation type="journal article" date="2019" name="Sci. Rep.">
        <title>Draft genome of Tanacetum cinerariifolium, the natural source of mosquito coil.</title>
        <authorList>
            <person name="Yamashiro T."/>
            <person name="Shiraishi A."/>
            <person name="Satake H."/>
            <person name="Nakayama K."/>
        </authorList>
    </citation>
    <scope>NUCLEOTIDE SEQUENCE</scope>
</reference>
<protein>
    <recommendedName>
        <fullName evidence="2">Zinc finger, CCHC-type</fullName>
    </recommendedName>
</protein>
<dbReference type="EMBL" id="BKCJ011303602">
    <property type="protein sequence ID" value="GFD17887.1"/>
    <property type="molecule type" value="Genomic_DNA"/>
</dbReference>
<comment type="caution">
    <text evidence="1">The sequence shown here is derived from an EMBL/GenBank/DDBJ whole genome shotgun (WGS) entry which is preliminary data.</text>
</comment>
<dbReference type="AlphaFoldDB" id="A0A699U643"/>
<sequence length="124" mass="14444">MQGTLLTKQEREGKLYDEFDKFAYKKGEPLHDFHLRFSLLLNDMKNYNVKLEQFQVIHIVEIDIVKFVVEIESLGMSSDEFDKETGSSDGLQPKQTDLSCIHALYELHLHEICVVPSKHEANQY</sequence>
<name>A0A699U643_TANCI</name>
<evidence type="ECO:0008006" key="2">
    <source>
        <dbReference type="Google" id="ProtNLM"/>
    </source>
</evidence>